<evidence type="ECO:0000259" key="4">
    <source>
        <dbReference type="SMART" id="SM00854"/>
    </source>
</evidence>
<dbReference type="PANTHER" id="PTHR33393">
    <property type="entry name" value="POLYGLUTAMINE SYNTHESIS ACCESSORY PROTEIN RV0574C-RELATED"/>
    <property type="match status" value="1"/>
</dbReference>
<dbReference type="Pfam" id="PF09587">
    <property type="entry name" value="PGA_cap"/>
    <property type="match status" value="1"/>
</dbReference>
<evidence type="ECO:0000313" key="5">
    <source>
        <dbReference type="EMBL" id="OYO23089.1"/>
    </source>
</evidence>
<dbReference type="AlphaFoldDB" id="A0A255H6C6"/>
<sequence length="406" mass="42720">MAGGSVHRSCALAAVLLLAACSSPARPGGDPGPGAAPGTPVRTASAAPGPGQTPGPTPAPGPRRASVVLNGDLLWHNTLVFGAREDAARAGRRGADDLDFEPLLAGVRPVVQAADLAVCHNEVPLAPRGGPYTYYPSFAAPPQTLTAVRAVGYGLCTTASNHSLDAGWPGLVRTLDAMDAAGLKHSGTARTQQEADHPPVFTTAAGVRIAVVTGTYGTNDVPRPAGKPWSVPGLDIDQLLARARTARADGAEIVLVAMHAGEEYQHQPNDQQRRLAERLTASPDVDLVYGHHVHVVQPWTRVNGKWVVYGLGNLVAQHSAERPAGYEGVTARFSFEETEPGRFKVVRAEYLPTLVSRYAPGHPARLSLVNADLREGRGDRARLQQAERRTRAVVTSLGGVEGLVES</sequence>
<keyword evidence="3" id="KW-0732">Signal</keyword>
<dbReference type="Proteomes" id="UP000216311">
    <property type="component" value="Unassembled WGS sequence"/>
</dbReference>
<comment type="caution">
    <text evidence="5">The sequence shown here is derived from an EMBL/GenBank/DDBJ whole genome shotgun (WGS) entry which is preliminary data.</text>
</comment>
<evidence type="ECO:0000256" key="3">
    <source>
        <dbReference type="SAM" id="SignalP"/>
    </source>
</evidence>
<dbReference type="InterPro" id="IPR019079">
    <property type="entry name" value="Capsule_synth_CapA"/>
</dbReference>
<name>A0A255H6C6_9ACTN</name>
<dbReference type="SMART" id="SM00854">
    <property type="entry name" value="PGA_cap"/>
    <property type="match status" value="1"/>
</dbReference>
<feature type="domain" description="Capsule synthesis protein CapA" evidence="4">
    <location>
        <begin position="66"/>
        <end position="318"/>
    </location>
</feature>
<dbReference type="CDD" id="cd07381">
    <property type="entry name" value="MPP_CapA"/>
    <property type="match status" value="1"/>
</dbReference>
<organism evidence="5 6">
    <name type="scientific">Enemella dayhoffiae</name>
    <dbReference type="NCBI Taxonomy" id="2016507"/>
    <lineage>
        <taxon>Bacteria</taxon>
        <taxon>Bacillati</taxon>
        <taxon>Actinomycetota</taxon>
        <taxon>Actinomycetes</taxon>
        <taxon>Propionibacteriales</taxon>
        <taxon>Propionibacteriaceae</taxon>
        <taxon>Enemella</taxon>
    </lineage>
</organism>
<dbReference type="InterPro" id="IPR029052">
    <property type="entry name" value="Metallo-depent_PP-like"/>
</dbReference>
<feature type="signal peptide" evidence="3">
    <location>
        <begin position="1"/>
        <end position="27"/>
    </location>
</feature>
<reference evidence="5 6" key="1">
    <citation type="submission" date="2017-07" db="EMBL/GenBank/DDBJ databases">
        <title>Draft whole genome sequences of clinical Proprionibacteriaceae strains.</title>
        <authorList>
            <person name="Bernier A.-M."/>
            <person name="Bernard K."/>
            <person name="Domingo M.-C."/>
        </authorList>
    </citation>
    <scope>NUCLEOTIDE SEQUENCE [LARGE SCALE GENOMIC DNA]</scope>
    <source>
        <strain evidence="5 6">NML 130396</strain>
    </source>
</reference>
<dbReference type="EMBL" id="NMVQ01000008">
    <property type="protein sequence ID" value="OYO23089.1"/>
    <property type="molecule type" value="Genomic_DNA"/>
</dbReference>
<dbReference type="SUPFAM" id="SSF56300">
    <property type="entry name" value="Metallo-dependent phosphatases"/>
    <property type="match status" value="1"/>
</dbReference>
<evidence type="ECO:0000313" key="6">
    <source>
        <dbReference type="Proteomes" id="UP000216311"/>
    </source>
</evidence>
<comment type="similarity">
    <text evidence="1">Belongs to the CapA family.</text>
</comment>
<dbReference type="PANTHER" id="PTHR33393:SF13">
    <property type="entry name" value="PGA BIOSYNTHESIS PROTEIN CAPA"/>
    <property type="match status" value="1"/>
</dbReference>
<feature type="chain" id="PRO_5039320865" evidence="3">
    <location>
        <begin position="28"/>
        <end position="406"/>
    </location>
</feature>
<protein>
    <submittedName>
        <fullName evidence="5">Poly-gamma-glutamate biosynthesis protein</fullName>
    </submittedName>
</protein>
<gene>
    <name evidence="5" type="ORF">CGZ93_06400</name>
</gene>
<evidence type="ECO:0000256" key="1">
    <source>
        <dbReference type="ARBA" id="ARBA00005662"/>
    </source>
</evidence>
<feature type="compositionally biased region" description="Pro residues" evidence="2">
    <location>
        <begin position="51"/>
        <end position="61"/>
    </location>
</feature>
<keyword evidence="6" id="KW-1185">Reference proteome</keyword>
<feature type="region of interest" description="Disordered" evidence="2">
    <location>
        <begin position="24"/>
        <end position="65"/>
    </location>
</feature>
<evidence type="ECO:0000256" key="2">
    <source>
        <dbReference type="SAM" id="MobiDB-lite"/>
    </source>
</evidence>
<dbReference type="InterPro" id="IPR052169">
    <property type="entry name" value="CW_Biosynth-Accessory"/>
</dbReference>
<accession>A0A255H6C6</accession>
<dbReference type="Gene3D" id="3.60.21.10">
    <property type="match status" value="1"/>
</dbReference>
<proteinExistence type="inferred from homology"/>